<name>A0A1X1UCQ1_MYCFL</name>
<evidence type="ECO:0000313" key="2">
    <source>
        <dbReference type="Proteomes" id="UP000193010"/>
    </source>
</evidence>
<reference evidence="1 2" key="1">
    <citation type="submission" date="2016-01" db="EMBL/GenBank/DDBJ databases">
        <title>The new phylogeny of the genus Mycobacterium.</title>
        <authorList>
            <person name="Tarcisio F."/>
            <person name="Conor M."/>
            <person name="Antonella G."/>
            <person name="Elisabetta G."/>
            <person name="Giulia F.S."/>
            <person name="Sara T."/>
            <person name="Anna F."/>
            <person name="Clotilde B."/>
            <person name="Roberto B."/>
            <person name="Veronica D.S."/>
            <person name="Fabio R."/>
            <person name="Monica P."/>
            <person name="Olivier J."/>
            <person name="Enrico T."/>
            <person name="Nicola S."/>
        </authorList>
    </citation>
    <scope>NUCLEOTIDE SEQUENCE [LARGE SCALE GENOMIC DNA]</scope>
    <source>
        <strain evidence="1 2">DSM 44852</strain>
    </source>
</reference>
<accession>A0A1X1UCQ1</accession>
<dbReference type="RefSeq" id="WP_085221685.1">
    <property type="nucleotide sequence ID" value="NZ_AP022576.1"/>
</dbReference>
<comment type="caution">
    <text evidence="1">The sequence shown here is derived from an EMBL/GenBank/DDBJ whole genome shotgun (WGS) entry which is preliminary data.</text>
</comment>
<evidence type="ECO:0000313" key="1">
    <source>
        <dbReference type="EMBL" id="ORV54623.1"/>
    </source>
</evidence>
<organism evidence="1 2">
    <name type="scientific">Mycobacterium florentinum</name>
    <dbReference type="NCBI Taxonomy" id="292462"/>
    <lineage>
        <taxon>Bacteria</taxon>
        <taxon>Bacillati</taxon>
        <taxon>Actinomycetota</taxon>
        <taxon>Actinomycetes</taxon>
        <taxon>Mycobacteriales</taxon>
        <taxon>Mycobacteriaceae</taxon>
        <taxon>Mycobacterium</taxon>
        <taxon>Mycobacterium simiae complex</taxon>
    </lineage>
</organism>
<sequence length="151" mass="16883">MDMMTMGLMGTVVGASAMGIAGIAKSTVDNLLPGMAVSGTNKHQMRSQIHSQRCDAIQQWRSGLAGARDAYRQWSCGPRVDDPPNVVGDEWFEGLRPHLPTTGEAAKFRTAHEVHCDNPTLMQLSLEIGRVEKEWIEEAKGRRRRRRNRNQ</sequence>
<proteinExistence type="predicted"/>
<keyword evidence="2" id="KW-1185">Reference proteome</keyword>
<dbReference type="EMBL" id="LQOV01000008">
    <property type="protein sequence ID" value="ORV54623.1"/>
    <property type="molecule type" value="Genomic_DNA"/>
</dbReference>
<protein>
    <submittedName>
        <fullName evidence="1">Uncharacterized protein</fullName>
    </submittedName>
</protein>
<dbReference type="OrthoDB" id="4725822at2"/>
<gene>
    <name evidence="1" type="ORF">AWC05_18775</name>
</gene>
<dbReference type="Proteomes" id="UP000193010">
    <property type="component" value="Unassembled WGS sequence"/>
</dbReference>
<dbReference type="AlphaFoldDB" id="A0A1X1UCQ1"/>